<dbReference type="PANTHER" id="PTHR34137">
    <property type="entry name" value="EXODEOXYRIBONUCLEASE 7 SMALL SUBUNIT"/>
    <property type="match status" value="1"/>
</dbReference>
<comment type="similarity">
    <text evidence="1 6">Belongs to the XseB family.</text>
</comment>
<name>M5Q3R2_DESAF</name>
<dbReference type="Pfam" id="PF02609">
    <property type="entry name" value="Exonuc_VII_S"/>
    <property type="match status" value="1"/>
</dbReference>
<keyword evidence="4 6" id="KW-0378">Hydrolase</keyword>
<dbReference type="RefSeq" id="WP_005983774.1">
    <property type="nucleotide sequence ID" value="NZ_AOSV01000003.1"/>
</dbReference>
<comment type="caution">
    <text evidence="7">The sequence shown here is derived from an EMBL/GenBank/DDBJ whole genome shotgun (WGS) entry which is preliminary data.</text>
</comment>
<dbReference type="PATRIC" id="fig|1262666.3.peg.534"/>
<proteinExistence type="inferred from homology"/>
<reference evidence="7 8" key="1">
    <citation type="journal article" date="2013" name="Genome Announc.">
        <title>Draft Genome Sequence for Desulfovibrio africanus Strain PCS.</title>
        <authorList>
            <person name="Brown S.D."/>
            <person name="Utturkar S.M."/>
            <person name="Arkin A.P."/>
            <person name="Deutschbauer A.M."/>
            <person name="Elias D.A."/>
            <person name="Hazen T.C."/>
            <person name="Chakraborty R."/>
        </authorList>
    </citation>
    <scope>NUCLEOTIDE SEQUENCE [LARGE SCALE GENOMIC DNA]</scope>
    <source>
        <strain evidence="7 8">PCS</strain>
    </source>
</reference>
<evidence type="ECO:0000256" key="2">
    <source>
        <dbReference type="ARBA" id="ARBA00022490"/>
    </source>
</evidence>
<dbReference type="InterPro" id="IPR003761">
    <property type="entry name" value="Exonuc_VII_S"/>
</dbReference>
<sequence length="80" mass="9307">MTRTQGEFERRLERLRQIVERLEQADLPLEEGVALYKEGLQLSQACRQELDRARHEITMYQDGVLKEFEPREGDDGSAGD</sequence>
<dbReference type="OrthoDB" id="5340035at2"/>
<dbReference type="GO" id="GO:0006308">
    <property type="term" value="P:DNA catabolic process"/>
    <property type="evidence" value="ECO:0007669"/>
    <property type="project" value="UniProtKB-UniRule"/>
</dbReference>
<dbReference type="AlphaFoldDB" id="M5Q3R2"/>
<comment type="catalytic activity">
    <reaction evidence="6">
        <text>Exonucleolytic cleavage in either 5'- to 3'- or 3'- to 5'-direction to yield nucleoside 5'-phosphates.</text>
        <dbReference type="EC" id="3.1.11.6"/>
    </reaction>
</comment>
<accession>M5Q3R2</accession>
<dbReference type="GO" id="GO:0005829">
    <property type="term" value="C:cytosol"/>
    <property type="evidence" value="ECO:0007669"/>
    <property type="project" value="TreeGrafter"/>
</dbReference>
<dbReference type="HAMAP" id="MF_00337">
    <property type="entry name" value="Exonuc_7_S"/>
    <property type="match status" value="1"/>
</dbReference>
<comment type="subcellular location">
    <subcellularLocation>
        <location evidence="6">Cytoplasm</location>
    </subcellularLocation>
</comment>
<protein>
    <recommendedName>
        <fullName evidence="6">Exodeoxyribonuclease 7 small subunit</fullName>
        <ecNumber evidence="6">3.1.11.6</ecNumber>
    </recommendedName>
    <alternativeName>
        <fullName evidence="6">Exodeoxyribonuclease VII small subunit</fullName>
        <shortName evidence="6">Exonuclease VII small subunit</shortName>
    </alternativeName>
</protein>
<gene>
    <name evidence="6" type="primary">xseB</name>
    <name evidence="7" type="ORF">PCS_00529</name>
</gene>
<dbReference type="PIRSF" id="PIRSF006488">
    <property type="entry name" value="Exonuc_VII_S"/>
    <property type="match status" value="1"/>
</dbReference>
<dbReference type="PANTHER" id="PTHR34137:SF1">
    <property type="entry name" value="EXODEOXYRIBONUCLEASE 7 SMALL SUBUNIT"/>
    <property type="match status" value="1"/>
</dbReference>
<dbReference type="Gene3D" id="1.10.287.1040">
    <property type="entry name" value="Exonuclease VII, small subunit"/>
    <property type="match status" value="1"/>
</dbReference>
<dbReference type="NCBIfam" id="TIGR01280">
    <property type="entry name" value="xseB"/>
    <property type="match status" value="1"/>
</dbReference>
<evidence type="ECO:0000256" key="3">
    <source>
        <dbReference type="ARBA" id="ARBA00022722"/>
    </source>
</evidence>
<dbReference type="EC" id="3.1.11.6" evidence="6"/>
<organism evidence="7 8">
    <name type="scientific">Desulfocurvibacter africanus PCS</name>
    <dbReference type="NCBI Taxonomy" id="1262666"/>
    <lineage>
        <taxon>Bacteria</taxon>
        <taxon>Pseudomonadati</taxon>
        <taxon>Thermodesulfobacteriota</taxon>
        <taxon>Desulfovibrionia</taxon>
        <taxon>Desulfovibrionales</taxon>
        <taxon>Desulfovibrionaceae</taxon>
        <taxon>Desulfocurvibacter</taxon>
    </lineage>
</organism>
<dbReference type="GO" id="GO:0009318">
    <property type="term" value="C:exodeoxyribonuclease VII complex"/>
    <property type="evidence" value="ECO:0007669"/>
    <property type="project" value="UniProtKB-UniRule"/>
</dbReference>
<dbReference type="GO" id="GO:0008855">
    <property type="term" value="F:exodeoxyribonuclease VII activity"/>
    <property type="evidence" value="ECO:0007669"/>
    <property type="project" value="UniProtKB-UniRule"/>
</dbReference>
<evidence type="ECO:0000313" key="8">
    <source>
        <dbReference type="Proteomes" id="UP000011922"/>
    </source>
</evidence>
<comment type="subunit">
    <text evidence="6">Heterooligomer composed of large and small subunits.</text>
</comment>
<dbReference type="EMBL" id="AOSV01000003">
    <property type="protein sequence ID" value="EMG38893.1"/>
    <property type="molecule type" value="Genomic_DNA"/>
</dbReference>
<evidence type="ECO:0000256" key="4">
    <source>
        <dbReference type="ARBA" id="ARBA00022801"/>
    </source>
</evidence>
<evidence type="ECO:0000313" key="7">
    <source>
        <dbReference type="EMBL" id="EMG38893.1"/>
    </source>
</evidence>
<evidence type="ECO:0000256" key="5">
    <source>
        <dbReference type="ARBA" id="ARBA00022839"/>
    </source>
</evidence>
<keyword evidence="2 6" id="KW-0963">Cytoplasm</keyword>
<comment type="function">
    <text evidence="6">Bidirectionally degrades single-stranded DNA into large acid-insoluble oligonucleotides, which are then degraded further into small acid-soluble oligonucleotides.</text>
</comment>
<dbReference type="Proteomes" id="UP000011922">
    <property type="component" value="Unassembled WGS sequence"/>
</dbReference>
<keyword evidence="5 6" id="KW-0269">Exonuclease</keyword>
<keyword evidence="3 6" id="KW-0540">Nuclease</keyword>
<evidence type="ECO:0000256" key="1">
    <source>
        <dbReference type="ARBA" id="ARBA00009998"/>
    </source>
</evidence>
<evidence type="ECO:0000256" key="6">
    <source>
        <dbReference type="HAMAP-Rule" id="MF_00337"/>
    </source>
</evidence>
<dbReference type="InterPro" id="IPR037004">
    <property type="entry name" value="Exonuc_VII_ssu_sf"/>
</dbReference>
<dbReference type="SUPFAM" id="SSF116842">
    <property type="entry name" value="XseB-like"/>
    <property type="match status" value="1"/>
</dbReference>